<dbReference type="GO" id="GO:0006979">
    <property type="term" value="P:response to oxidative stress"/>
    <property type="evidence" value="ECO:0007669"/>
    <property type="project" value="TreeGrafter"/>
</dbReference>
<name>A0A7Z1MWX0_STAAU</name>
<dbReference type="Pfam" id="PF17147">
    <property type="entry name" value="PFOR_II"/>
    <property type="match status" value="1"/>
</dbReference>
<evidence type="ECO:0000313" key="3">
    <source>
        <dbReference type="Proteomes" id="UP000238775"/>
    </source>
</evidence>
<comment type="caution">
    <text evidence="2">The sequence shown here is derived from an EMBL/GenBank/DDBJ whole genome shotgun (WGS) entry which is preliminary data.</text>
</comment>
<organism evidence="2 3">
    <name type="scientific">Staphylococcus aureus</name>
    <dbReference type="NCBI Taxonomy" id="1280"/>
    <lineage>
        <taxon>Bacteria</taxon>
        <taxon>Bacillati</taxon>
        <taxon>Bacillota</taxon>
        <taxon>Bacilli</taxon>
        <taxon>Bacillales</taxon>
        <taxon>Staphylococcaceae</taxon>
        <taxon>Staphylococcus</taxon>
    </lineage>
</organism>
<dbReference type="InterPro" id="IPR050722">
    <property type="entry name" value="Pyruvate:ferred/Flavod_OxRd"/>
</dbReference>
<dbReference type="Gene3D" id="3.40.50.920">
    <property type="match status" value="1"/>
</dbReference>
<reference evidence="2 3" key="1">
    <citation type="submission" date="2017-11" db="EMBL/GenBank/DDBJ databases">
        <authorList>
            <person name="Founou R.C."/>
            <person name="Founou L."/>
            <person name="Allam M."/>
            <person name="Ismail A."/>
            <person name="Essack S.Y."/>
        </authorList>
    </citation>
    <scope>NUCLEOTIDE SEQUENCE [LARGE SCALE GENOMIC DNA]</scope>
    <source>
        <strain evidence="2 3">G703N2B1</strain>
    </source>
</reference>
<feature type="non-terminal residue" evidence="2">
    <location>
        <position position="1"/>
    </location>
</feature>
<proteinExistence type="predicted"/>
<dbReference type="Proteomes" id="UP000238775">
    <property type="component" value="Unassembled WGS sequence"/>
</dbReference>
<dbReference type="InterPro" id="IPR009014">
    <property type="entry name" value="Transketo_C/PFOR_II"/>
</dbReference>
<dbReference type="PANTHER" id="PTHR32154:SF20">
    <property type="entry name" value="2-OXOGLUTARATE OXIDOREDUCTASE SUBUNIT KORA"/>
    <property type="match status" value="1"/>
</dbReference>
<dbReference type="SUPFAM" id="SSF52922">
    <property type="entry name" value="TK C-terminal domain-like"/>
    <property type="match status" value="1"/>
</dbReference>
<dbReference type="AlphaFoldDB" id="A0A7Z1MWX0"/>
<dbReference type="PANTHER" id="PTHR32154">
    <property type="entry name" value="PYRUVATE-FLAVODOXIN OXIDOREDUCTASE-RELATED"/>
    <property type="match status" value="1"/>
</dbReference>
<gene>
    <name evidence="2" type="ORF">CV021_17375</name>
</gene>
<feature type="domain" description="Pyruvate:ferredoxin oxidoreductase core" evidence="1">
    <location>
        <begin position="6"/>
        <end position="67"/>
    </location>
</feature>
<evidence type="ECO:0000259" key="1">
    <source>
        <dbReference type="Pfam" id="PF17147"/>
    </source>
</evidence>
<sequence length="97" mass="11117">IGEGAERLERHGVKVNTMHIRQLHPFPKDIVQQAINKASKVIVAEHNYQGQLSSILKMNTQVNDKLVNQTKYDGKHFLPYEIEEKGLEIAKELKELV</sequence>
<dbReference type="InterPro" id="IPR033412">
    <property type="entry name" value="PFOR_II"/>
</dbReference>
<evidence type="ECO:0000313" key="2">
    <source>
        <dbReference type="EMBL" id="PPJ68512.1"/>
    </source>
</evidence>
<protein>
    <submittedName>
        <fullName evidence="2">2-oxoacid:acceptor oxidoreductase subunit alpha</fullName>
    </submittedName>
</protein>
<dbReference type="EMBL" id="PGWZ01000708">
    <property type="protein sequence ID" value="PPJ68512.1"/>
    <property type="molecule type" value="Genomic_DNA"/>
</dbReference>
<accession>A0A7Z1MWX0</accession>